<sequence length="209" mass="25111">MADIKEVYEKIPKDVFYAFFVPKAPLEHLIYAINKNFIPDLTDQQWYTLLSREVSQFMRPSLQEYLEKHTNEENKNLTNKSYFVKSLTRNDGVTAESVYFLEEVKYPKKPTNPIYRKSETDYRIIELIQRSIKKDDLDLILYFLNLRDWHRTFLPEIIESAYIKGKKEIAQKLKNLWTEQRKNILEGKNNPKEKLKFVLEENKYGYPEV</sequence>
<gene>
    <name evidence="1" type="ORF">S01H1_13721</name>
</gene>
<proteinExistence type="predicted"/>
<comment type="caution">
    <text evidence="1">The sequence shown here is derived from an EMBL/GenBank/DDBJ whole genome shotgun (WGS) entry which is preliminary data.</text>
</comment>
<name>X0TPW4_9ZZZZ</name>
<evidence type="ECO:0000313" key="1">
    <source>
        <dbReference type="EMBL" id="GAF78160.1"/>
    </source>
</evidence>
<feature type="non-terminal residue" evidence="1">
    <location>
        <position position="209"/>
    </location>
</feature>
<protein>
    <submittedName>
        <fullName evidence="1">Uncharacterized protein</fullName>
    </submittedName>
</protein>
<dbReference type="AlphaFoldDB" id="X0TPW4"/>
<organism evidence="1">
    <name type="scientific">marine sediment metagenome</name>
    <dbReference type="NCBI Taxonomy" id="412755"/>
    <lineage>
        <taxon>unclassified sequences</taxon>
        <taxon>metagenomes</taxon>
        <taxon>ecological metagenomes</taxon>
    </lineage>
</organism>
<dbReference type="EMBL" id="BARS01007092">
    <property type="protein sequence ID" value="GAF78160.1"/>
    <property type="molecule type" value="Genomic_DNA"/>
</dbReference>
<accession>X0TPW4</accession>
<reference evidence="1" key="1">
    <citation type="journal article" date="2014" name="Front. Microbiol.">
        <title>High frequency of phylogenetically diverse reductive dehalogenase-homologous genes in deep subseafloor sedimentary metagenomes.</title>
        <authorList>
            <person name="Kawai M."/>
            <person name="Futagami T."/>
            <person name="Toyoda A."/>
            <person name="Takaki Y."/>
            <person name="Nishi S."/>
            <person name="Hori S."/>
            <person name="Arai W."/>
            <person name="Tsubouchi T."/>
            <person name="Morono Y."/>
            <person name="Uchiyama I."/>
            <person name="Ito T."/>
            <person name="Fujiyama A."/>
            <person name="Inagaki F."/>
            <person name="Takami H."/>
        </authorList>
    </citation>
    <scope>NUCLEOTIDE SEQUENCE</scope>
    <source>
        <strain evidence="1">Expedition CK06-06</strain>
    </source>
</reference>